<name>A0A9D4Q348_RHISA</name>
<dbReference type="GO" id="GO:0003690">
    <property type="term" value="F:double-stranded DNA binding"/>
    <property type="evidence" value="ECO:0007669"/>
    <property type="project" value="InterPro"/>
</dbReference>
<dbReference type="EMBL" id="JABSTV010001249">
    <property type="protein sequence ID" value="KAH7963788.1"/>
    <property type="molecule type" value="Genomic_DNA"/>
</dbReference>
<reference evidence="2" key="1">
    <citation type="journal article" date="2020" name="Cell">
        <title>Large-Scale Comparative Analyses of Tick Genomes Elucidate Their Genetic Diversity and Vector Capacities.</title>
        <authorList>
            <consortium name="Tick Genome and Microbiome Consortium (TIGMIC)"/>
            <person name="Jia N."/>
            <person name="Wang J."/>
            <person name="Shi W."/>
            <person name="Du L."/>
            <person name="Sun Y."/>
            <person name="Zhan W."/>
            <person name="Jiang J.F."/>
            <person name="Wang Q."/>
            <person name="Zhang B."/>
            <person name="Ji P."/>
            <person name="Bell-Sakyi L."/>
            <person name="Cui X.M."/>
            <person name="Yuan T.T."/>
            <person name="Jiang B.G."/>
            <person name="Yang W.F."/>
            <person name="Lam T.T."/>
            <person name="Chang Q.C."/>
            <person name="Ding S.J."/>
            <person name="Wang X.J."/>
            <person name="Zhu J.G."/>
            <person name="Ruan X.D."/>
            <person name="Zhao L."/>
            <person name="Wei J.T."/>
            <person name="Ye R.Z."/>
            <person name="Que T.C."/>
            <person name="Du C.H."/>
            <person name="Zhou Y.H."/>
            <person name="Cheng J.X."/>
            <person name="Dai P.F."/>
            <person name="Guo W.B."/>
            <person name="Han X.H."/>
            <person name="Huang E.J."/>
            <person name="Li L.F."/>
            <person name="Wei W."/>
            <person name="Gao Y.C."/>
            <person name="Liu J.Z."/>
            <person name="Shao H.Z."/>
            <person name="Wang X."/>
            <person name="Wang C.C."/>
            <person name="Yang T.C."/>
            <person name="Huo Q.B."/>
            <person name="Li W."/>
            <person name="Chen H.Y."/>
            <person name="Chen S.E."/>
            <person name="Zhou L.G."/>
            <person name="Ni X.B."/>
            <person name="Tian J.H."/>
            <person name="Sheng Y."/>
            <person name="Liu T."/>
            <person name="Pan Y.S."/>
            <person name="Xia L.Y."/>
            <person name="Li J."/>
            <person name="Zhao F."/>
            <person name="Cao W.C."/>
        </authorList>
    </citation>
    <scope>NUCLEOTIDE SEQUENCE</scope>
    <source>
        <strain evidence="2">Rsan-2018</strain>
    </source>
</reference>
<feature type="region of interest" description="Disordered" evidence="1">
    <location>
        <begin position="351"/>
        <end position="378"/>
    </location>
</feature>
<reference evidence="2" key="2">
    <citation type="submission" date="2021-09" db="EMBL/GenBank/DDBJ databases">
        <authorList>
            <person name="Jia N."/>
            <person name="Wang J."/>
            <person name="Shi W."/>
            <person name="Du L."/>
            <person name="Sun Y."/>
            <person name="Zhan W."/>
            <person name="Jiang J."/>
            <person name="Wang Q."/>
            <person name="Zhang B."/>
            <person name="Ji P."/>
            <person name="Sakyi L.B."/>
            <person name="Cui X."/>
            <person name="Yuan T."/>
            <person name="Jiang B."/>
            <person name="Yang W."/>
            <person name="Lam T.T.-Y."/>
            <person name="Chang Q."/>
            <person name="Ding S."/>
            <person name="Wang X."/>
            <person name="Zhu J."/>
            <person name="Ruan X."/>
            <person name="Zhao L."/>
            <person name="Wei J."/>
            <person name="Que T."/>
            <person name="Du C."/>
            <person name="Cheng J."/>
            <person name="Dai P."/>
            <person name="Han X."/>
            <person name="Huang E."/>
            <person name="Gao Y."/>
            <person name="Liu J."/>
            <person name="Shao H."/>
            <person name="Ye R."/>
            <person name="Li L."/>
            <person name="Wei W."/>
            <person name="Wang X."/>
            <person name="Wang C."/>
            <person name="Huo Q."/>
            <person name="Li W."/>
            <person name="Guo W."/>
            <person name="Chen H."/>
            <person name="Chen S."/>
            <person name="Zhou L."/>
            <person name="Zhou L."/>
            <person name="Ni X."/>
            <person name="Tian J."/>
            <person name="Zhou Y."/>
            <person name="Sheng Y."/>
            <person name="Liu T."/>
            <person name="Pan Y."/>
            <person name="Xia L."/>
            <person name="Li J."/>
            <person name="Zhao F."/>
            <person name="Cao W."/>
        </authorList>
    </citation>
    <scope>NUCLEOTIDE SEQUENCE</scope>
    <source>
        <strain evidence="2">Rsan-2018</strain>
        <tissue evidence="2">Larvae</tissue>
    </source>
</reference>
<dbReference type="Proteomes" id="UP000821837">
    <property type="component" value="Chromosome 3"/>
</dbReference>
<dbReference type="GO" id="GO:0002218">
    <property type="term" value="P:activation of innate immune response"/>
    <property type="evidence" value="ECO:0007669"/>
    <property type="project" value="InterPro"/>
</dbReference>
<dbReference type="PANTHER" id="PTHR22639:SF3">
    <property type="entry name" value="ZINC FINGER CCHC DOMAIN-CONTAINING PROTEIN 3"/>
    <property type="match status" value="1"/>
</dbReference>
<gene>
    <name evidence="2" type="ORF">HPB52_022898</name>
</gene>
<dbReference type="AlphaFoldDB" id="A0A9D4Q348"/>
<dbReference type="PANTHER" id="PTHR22639">
    <property type="entry name" value="GAG-RELATED PROTEIN"/>
    <property type="match status" value="1"/>
</dbReference>
<comment type="caution">
    <text evidence="2">The sequence shown here is derived from an EMBL/GenBank/DDBJ whole genome shotgun (WGS) entry which is preliminary data.</text>
</comment>
<dbReference type="InterPro" id="IPR042509">
    <property type="entry name" value="ZCCHC3"/>
</dbReference>
<protein>
    <recommendedName>
        <fullName evidence="4">Tick transposon</fullName>
    </recommendedName>
</protein>
<evidence type="ECO:0008006" key="4">
    <source>
        <dbReference type="Google" id="ProtNLM"/>
    </source>
</evidence>
<feature type="region of interest" description="Disordered" evidence="1">
    <location>
        <begin position="781"/>
        <end position="822"/>
    </location>
</feature>
<organism evidence="2 3">
    <name type="scientific">Rhipicephalus sanguineus</name>
    <name type="common">Brown dog tick</name>
    <name type="synonym">Ixodes sanguineus</name>
    <dbReference type="NCBI Taxonomy" id="34632"/>
    <lineage>
        <taxon>Eukaryota</taxon>
        <taxon>Metazoa</taxon>
        <taxon>Ecdysozoa</taxon>
        <taxon>Arthropoda</taxon>
        <taxon>Chelicerata</taxon>
        <taxon>Arachnida</taxon>
        <taxon>Acari</taxon>
        <taxon>Parasitiformes</taxon>
        <taxon>Ixodida</taxon>
        <taxon>Ixodoidea</taxon>
        <taxon>Ixodidae</taxon>
        <taxon>Rhipicephalinae</taxon>
        <taxon>Rhipicephalus</taxon>
        <taxon>Rhipicephalus</taxon>
    </lineage>
</organism>
<sequence length="822" mass="91870">MVAEGFRVKGKKVAVEAVGPPITFVNVYHYPAYLPDDPLSALAQYGKVKSVTFATMSIRQKKLNGVRVVRIEMSKPVPNFTTIAGHRVMFEYRGMRRVCARCGEVDHMASACSAPYCARCGAFGHETVGCAAECKRCGGHHGTRDCFRRRSYASAIRGFLPANDPALERDPPRGSALPKAVDAPSRLQVVSPKPAPPAQKKIPSYWDTGMVRRSPSNTPEAERQRRPQTKRRVAPAEATRSLCRRTVTPACQVTWKQFRLNQRRQPRRRQPSRVRRIKLLGLTTRLGQKRKATPTTRNRRTIREKVKPNSPPKAYASQTLMTHPSDLHDCQLEPVPHVLLGDFNCVVDSTRDVRDEGDQPTTPKGSPGTRTSSTTWRLDPALLKDDTRRQNIENILKESIRAAPPVTPGEWDRLKAAWKALLQEEGRARKRRITKEMNELLRRIRIIQNADSLTACTTAYLASLQSRFNRLLQDNTQRPGQTQGQLGETMEVDLRELSGNGCMKITVATRPDGTTIDDPAEVEAIIRNYFKATYQETEPGQAPPAVSVMPAKTANQLNMLINAFLWEGKPAPVKRSLLQLPPSEGGLGLPHVLTTSKVLTLKTARLLHQAGNYLGRGLLRYWCGTNNSCLDGHRYPGPLAETPSRFYKVASTTMRMIEKEAPDCDIDADPHARIGEILTCNRLGEEEKQQAKNAKQAIKTQGRGLPRETQDFLWKKAWKLLPTRQRLHQWGIAPDARCPNCRRIETQRRYKDNFPLLSSKPFSRPVADSYLAPRHVDVDSRVPTGKTGRAFLPLVLPPPARGTEAPGLRPSSPTPPTPAGRK</sequence>
<evidence type="ECO:0000313" key="2">
    <source>
        <dbReference type="EMBL" id="KAH7963788.1"/>
    </source>
</evidence>
<dbReference type="GO" id="GO:0003723">
    <property type="term" value="F:RNA binding"/>
    <property type="evidence" value="ECO:0007669"/>
    <property type="project" value="InterPro"/>
</dbReference>
<accession>A0A9D4Q348</accession>
<feature type="compositionally biased region" description="Pro residues" evidence="1">
    <location>
        <begin position="812"/>
        <end position="822"/>
    </location>
</feature>
<evidence type="ECO:0000313" key="3">
    <source>
        <dbReference type="Proteomes" id="UP000821837"/>
    </source>
</evidence>
<evidence type="ECO:0000256" key="1">
    <source>
        <dbReference type="SAM" id="MobiDB-lite"/>
    </source>
</evidence>
<dbReference type="GO" id="GO:0008270">
    <property type="term" value="F:zinc ion binding"/>
    <property type="evidence" value="ECO:0007669"/>
    <property type="project" value="InterPro"/>
</dbReference>
<feature type="region of interest" description="Disordered" evidence="1">
    <location>
        <begin position="163"/>
        <end position="239"/>
    </location>
</feature>
<dbReference type="InterPro" id="IPR036875">
    <property type="entry name" value="Znf_CCHC_sf"/>
</dbReference>
<dbReference type="SUPFAM" id="SSF57756">
    <property type="entry name" value="Retrovirus zinc finger-like domains"/>
    <property type="match status" value="1"/>
</dbReference>
<proteinExistence type="predicted"/>
<feature type="compositionally biased region" description="Low complexity" evidence="1">
    <location>
        <begin position="188"/>
        <end position="204"/>
    </location>
</feature>
<keyword evidence="3" id="KW-1185">Reference proteome</keyword>
<feature type="compositionally biased region" description="Polar residues" evidence="1">
    <location>
        <begin position="359"/>
        <end position="376"/>
    </location>
</feature>